<reference evidence="6" key="1">
    <citation type="submission" date="2023-03" db="EMBL/GenBank/DDBJ databases">
        <title>Complete genome of Cladonia borealis.</title>
        <authorList>
            <person name="Park H."/>
        </authorList>
    </citation>
    <scope>NUCLEOTIDE SEQUENCE</scope>
    <source>
        <strain evidence="6">ANT050790</strain>
    </source>
</reference>
<evidence type="ECO:0000256" key="2">
    <source>
        <dbReference type="ARBA" id="ARBA00006472"/>
    </source>
</evidence>
<dbReference type="AlphaFoldDB" id="A0AA39QUL5"/>
<organism evidence="6 7">
    <name type="scientific">Cladonia borealis</name>
    <dbReference type="NCBI Taxonomy" id="184061"/>
    <lineage>
        <taxon>Eukaryota</taxon>
        <taxon>Fungi</taxon>
        <taxon>Dikarya</taxon>
        <taxon>Ascomycota</taxon>
        <taxon>Pezizomycotina</taxon>
        <taxon>Lecanoromycetes</taxon>
        <taxon>OSLEUM clade</taxon>
        <taxon>Lecanoromycetidae</taxon>
        <taxon>Lecanorales</taxon>
        <taxon>Lecanorineae</taxon>
        <taxon>Cladoniaceae</taxon>
        <taxon>Cladonia</taxon>
    </lineage>
</organism>
<accession>A0AA39QUL5</accession>
<protein>
    <recommendedName>
        <fullName evidence="3">4a-hydroxytetrahydrobiopterin dehydratase</fullName>
        <ecNumber evidence="3">4.2.1.96</ecNumber>
    </recommendedName>
    <alternativeName>
        <fullName evidence="5">4-alpha-hydroxy-tetrahydropterin dehydratase</fullName>
    </alternativeName>
</protein>
<name>A0AA39QUL5_9LECA</name>
<dbReference type="GO" id="GO:0006729">
    <property type="term" value="P:tetrahydrobiopterin biosynthetic process"/>
    <property type="evidence" value="ECO:0007669"/>
    <property type="project" value="InterPro"/>
</dbReference>
<comment type="caution">
    <text evidence="6">The sequence shown here is derived from an EMBL/GenBank/DDBJ whole genome shotgun (WGS) entry which is preliminary data.</text>
</comment>
<comment type="similarity">
    <text evidence="2">Belongs to the pterin-4-alpha-carbinolamine dehydratase family.</text>
</comment>
<dbReference type="CDD" id="cd00488">
    <property type="entry name" value="PCD_DCoH"/>
    <property type="match status" value="1"/>
</dbReference>
<gene>
    <name evidence="6" type="ORF">JMJ35_008987</name>
</gene>
<evidence type="ECO:0000256" key="4">
    <source>
        <dbReference type="ARBA" id="ARBA00023239"/>
    </source>
</evidence>
<dbReference type="InterPro" id="IPR001533">
    <property type="entry name" value="Pterin_deHydtase"/>
</dbReference>
<sequence>MSDKDSPILKPELSEDQTVQELGEHRIIVSKAQNVAEILAKLGPLLNGQGNPPKQRWNLCLDGKGIRRSFYFKGFKKTWSFMQAVAEECKSKNHHPEWWNAYNHTFIQWTTHRPEGLSIKDVDMARWCDEQAKLHEERFDVEPAPFKAFDFI</sequence>
<dbReference type="Pfam" id="PF01329">
    <property type="entry name" value="Pterin_4a"/>
    <property type="match status" value="1"/>
</dbReference>
<evidence type="ECO:0000256" key="3">
    <source>
        <dbReference type="ARBA" id="ARBA00013252"/>
    </source>
</evidence>
<evidence type="ECO:0000313" key="7">
    <source>
        <dbReference type="Proteomes" id="UP001166286"/>
    </source>
</evidence>
<dbReference type="EMBL" id="JAFEKC020000020">
    <property type="protein sequence ID" value="KAK0508711.1"/>
    <property type="molecule type" value="Genomic_DNA"/>
</dbReference>
<dbReference type="InterPro" id="IPR036428">
    <property type="entry name" value="PCD_sf"/>
</dbReference>
<proteinExistence type="inferred from homology"/>
<dbReference type="PANTHER" id="PTHR12599:SF0">
    <property type="entry name" value="PTERIN-4-ALPHA-CARBINOLAMINE DEHYDRATASE"/>
    <property type="match status" value="1"/>
</dbReference>
<dbReference type="Gene3D" id="3.30.1360.20">
    <property type="entry name" value="Transcriptional coactivator/pterin dehydratase"/>
    <property type="match status" value="1"/>
</dbReference>
<keyword evidence="4" id="KW-0456">Lyase</keyword>
<dbReference type="EC" id="4.2.1.96" evidence="3"/>
<dbReference type="PANTHER" id="PTHR12599">
    <property type="entry name" value="PTERIN-4-ALPHA-CARBINOLAMINE DEHYDRATASE"/>
    <property type="match status" value="1"/>
</dbReference>
<dbReference type="GO" id="GO:0008124">
    <property type="term" value="F:4-alpha-hydroxytetrahydrobiopterin dehydratase activity"/>
    <property type="evidence" value="ECO:0007669"/>
    <property type="project" value="UniProtKB-EC"/>
</dbReference>
<dbReference type="Proteomes" id="UP001166286">
    <property type="component" value="Unassembled WGS sequence"/>
</dbReference>
<comment type="catalytic activity">
    <reaction evidence="1">
        <text>(4aS,6R)-4a-hydroxy-L-erythro-5,6,7,8-tetrahydrobiopterin = (6R)-L-erythro-6,7-dihydrobiopterin + H2O</text>
        <dbReference type="Rhea" id="RHEA:11920"/>
        <dbReference type="ChEBI" id="CHEBI:15377"/>
        <dbReference type="ChEBI" id="CHEBI:15642"/>
        <dbReference type="ChEBI" id="CHEBI:43120"/>
        <dbReference type="EC" id="4.2.1.96"/>
    </reaction>
</comment>
<evidence type="ECO:0000313" key="6">
    <source>
        <dbReference type="EMBL" id="KAK0508711.1"/>
    </source>
</evidence>
<dbReference type="SUPFAM" id="SSF55248">
    <property type="entry name" value="PCD-like"/>
    <property type="match status" value="1"/>
</dbReference>
<evidence type="ECO:0000256" key="1">
    <source>
        <dbReference type="ARBA" id="ARBA00001554"/>
    </source>
</evidence>
<evidence type="ECO:0000256" key="5">
    <source>
        <dbReference type="ARBA" id="ARBA00030497"/>
    </source>
</evidence>
<keyword evidence="7" id="KW-1185">Reference proteome</keyword>